<evidence type="ECO:0000256" key="3">
    <source>
        <dbReference type="ARBA" id="ARBA00022723"/>
    </source>
</evidence>
<dbReference type="InterPro" id="IPR012218">
    <property type="entry name" value="Cyt_c_BACSU-c550-type"/>
</dbReference>
<protein>
    <submittedName>
        <fullName evidence="10">C-type cytochrome</fullName>
    </submittedName>
</protein>
<evidence type="ECO:0000256" key="8">
    <source>
        <dbReference type="SAM" id="MobiDB-lite"/>
    </source>
</evidence>
<comment type="caution">
    <text evidence="10">The sequence shown here is derived from an EMBL/GenBank/DDBJ whole genome shotgun (WGS) entry which is preliminary data.</text>
</comment>
<evidence type="ECO:0000259" key="9">
    <source>
        <dbReference type="PROSITE" id="PS51007"/>
    </source>
</evidence>
<dbReference type="PIRSF" id="PIRSF000025">
    <property type="entry name" value="Cytc_Bsub_c550"/>
    <property type="match status" value="1"/>
</dbReference>
<keyword evidence="5 7" id="KW-0408">Iron</keyword>
<name>A0A4V2ZSC8_9BACL</name>
<dbReference type="GO" id="GO:0016020">
    <property type="term" value="C:membrane"/>
    <property type="evidence" value="ECO:0007669"/>
    <property type="project" value="InterPro"/>
</dbReference>
<dbReference type="InterPro" id="IPR009056">
    <property type="entry name" value="Cyt_c-like_dom"/>
</dbReference>
<keyword evidence="4" id="KW-0249">Electron transport</keyword>
<accession>A0A4V2ZSC8</accession>
<dbReference type="RefSeq" id="WP_133234853.1">
    <property type="nucleotide sequence ID" value="NZ_SMRT01000019.1"/>
</dbReference>
<dbReference type="PANTHER" id="PTHR37823">
    <property type="entry name" value="CYTOCHROME C-553-LIKE"/>
    <property type="match status" value="1"/>
</dbReference>
<evidence type="ECO:0000256" key="5">
    <source>
        <dbReference type="ARBA" id="ARBA00023004"/>
    </source>
</evidence>
<sequence length="119" mass="12174">MVKQWLLVLTGCIIIAGMTGCGGSPGDAGGNAGGKKQAAARTQNDGSDPDVIYKSSCIACHGANLEGKAGPSLTKIGAKLGKEQIAAKIQKGGGGMPSYKDKLKDEEIQLLSDWLSAKK</sequence>
<organism evidence="10 11">
    <name type="scientific">Paenibacillus piri</name>
    <dbReference type="NCBI Taxonomy" id="2547395"/>
    <lineage>
        <taxon>Bacteria</taxon>
        <taxon>Bacillati</taxon>
        <taxon>Bacillota</taxon>
        <taxon>Bacilli</taxon>
        <taxon>Bacillales</taxon>
        <taxon>Paenibacillaceae</taxon>
        <taxon>Paenibacillus</taxon>
    </lineage>
</organism>
<keyword evidence="11" id="KW-1185">Reference proteome</keyword>
<evidence type="ECO:0000256" key="1">
    <source>
        <dbReference type="ARBA" id="ARBA00022448"/>
    </source>
</evidence>
<dbReference type="InterPro" id="IPR036909">
    <property type="entry name" value="Cyt_c-like_dom_sf"/>
</dbReference>
<dbReference type="SUPFAM" id="SSF46626">
    <property type="entry name" value="Cytochrome c"/>
    <property type="match status" value="1"/>
</dbReference>
<feature type="binding site" description="covalent" evidence="6">
    <location>
        <position position="60"/>
    </location>
    <ligand>
        <name>heme c</name>
        <dbReference type="ChEBI" id="CHEBI:61717"/>
    </ligand>
</feature>
<dbReference type="PROSITE" id="PS51257">
    <property type="entry name" value="PROKAR_LIPOPROTEIN"/>
    <property type="match status" value="1"/>
</dbReference>
<dbReference type="GO" id="GO:0005506">
    <property type="term" value="F:iron ion binding"/>
    <property type="evidence" value="ECO:0007669"/>
    <property type="project" value="InterPro"/>
</dbReference>
<feature type="binding site" description="axial binding residue" evidence="7">
    <location>
        <position position="96"/>
    </location>
    <ligand>
        <name>heme c</name>
        <dbReference type="ChEBI" id="CHEBI:61717"/>
    </ligand>
    <ligandPart>
        <name>Fe</name>
        <dbReference type="ChEBI" id="CHEBI:18248"/>
    </ligandPart>
</feature>
<dbReference type="Pfam" id="PF13442">
    <property type="entry name" value="Cytochrome_CBB3"/>
    <property type="match status" value="1"/>
</dbReference>
<dbReference type="EMBL" id="SMRT01000019">
    <property type="protein sequence ID" value="TDF92774.1"/>
    <property type="molecule type" value="Genomic_DNA"/>
</dbReference>
<feature type="binding site" description="covalent" evidence="6">
    <location>
        <position position="57"/>
    </location>
    <ligand>
        <name>heme c</name>
        <dbReference type="ChEBI" id="CHEBI:61717"/>
    </ligand>
</feature>
<dbReference type="PROSITE" id="PS51007">
    <property type="entry name" value="CYTC"/>
    <property type="match status" value="1"/>
</dbReference>
<dbReference type="GO" id="GO:0020037">
    <property type="term" value="F:heme binding"/>
    <property type="evidence" value="ECO:0007669"/>
    <property type="project" value="InterPro"/>
</dbReference>
<feature type="region of interest" description="Disordered" evidence="8">
    <location>
        <begin position="26"/>
        <end position="48"/>
    </location>
</feature>
<dbReference type="Gene3D" id="1.10.760.10">
    <property type="entry name" value="Cytochrome c-like domain"/>
    <property type="match status" value="1"/>
</dbReference>
<feature type="domain" description="Cytochrome c" evidence="9">
    <location>
        <begin position="44"/>
        <end position="119"/>
    </location>
</feature>
<evidence type="ECO:0000256" key="7">
    <source>
        <dbReference type="PIRSR" id="PIRSR000025-2"/>
    </source>
</evidence>
<evidence type="ECO:0000313" key="10">
    <source>
        <dbReference type="EMBL" id="TDF92774.1"/>
    </source>
</evidence>
<proteinExistence type="predicted"/>
<dbReference type="GO" id="GO:0009055">
    <property type="term" value="F:electron transfer activity"/>
    <property type="evidence" value="ECO:0007669"/>
    <property type="project" value="InterPro"/>
</dbReference>
<dbReference type="InterPro" id="IPR051811">
    <property type="entry name" value="Cytochrome_c550/c551-like"/>
</dbReference>
<keyword evidence="2 6" id="KW-0349">Heme</keyword>
<evidence type="ECO:0000256" key="2">
    <source>
        <dbReference type="ARBA" id="ARBA00022617"/>
    </source>
</evidence>
<keyword evidence="1" id="KW-0813">Transport</keyword>
<gene>
    <name evidence="10" type="ORF">E1757_29090</name>
</gene>
<reference evidence="10 11" key="1">
    <citation type="submission" date="2019-03" db="EMBL/GenBank/DDBJ databases">
        <title>This is whole genome sequence of Paenibacillus sp MS74 strain.</title>
        <authorList>
            <person name="Trinh H.N."/>
        </authorList>
    </citation>
    <scope>NUCLEOTIDE SEQUENCE [LARGE SCALE GENOMIC DNA]</scope>
    <source>
        <strain evidence="10 11">MS74</strain>
    </source>
</reference>
<dbReference type="AlphaFoldDB" id="A0A4V2ZSC8"/>
<dbReference type="OrthoDB" id="7933886at2"/>
<evidence type="ECO:0000256" key="6">
    <source>
        <dbReference type="PIRSR" id="PIRSR000025-1"/>
    </source>
</evidence>
<feature type="binding site" description="axial binding residue" evidence="7">
    <location>
        <position position="61"/>
    </location>
    <ligand>
        <name>heme c</name>
        <dbReference type="ChEBI" id="CHEBI:61717"/>
    </ligand>
    <ligandPart>
        <name>Fe</name>
        <dbReference type="ChEBI" id="CHEBI:18248"/>
    </ligandPart>
</feature>
<keyword evidence="3 7" id="KW-0479">Metal-binding</keyword>
<dbReference type="Proteomes" id="UP000295636">
    <property type="component" value="Unassembled WGS sequence"/>
</dbReference>
<evidence type="ECO:0000313" key="11">
    <source>
        <dbReference type="Proteomes" id="UP000295636"/>
    </source>
</evidence>
<comment type="PTM">
    <text evidence="6">Binds 1 heme c group covalently per subunit.</text>
</comment>
<evidence type="ECO:0000256" key="4">
    <source>
        <dbReference type="ARBA" id="ARBA00022982"/>
    </source>
</evidence>
<dbReference type="PANTHER" id="PTHR37823:SF4">
    <property type="entry name" value="MENAQUINOL-CYTOCHROME C REDUCTASE CYTOCHROME B_C SUBUNIT"/>
    <property type="match status" value="1"/>
</dbReference>